<dbReference type="PANTHER" id="PTHR23501">
    <property type="entry name" value="MAJOR FACILITATOR SUPERFAMILY"/>
    <property type="match status" value="1"/>
</dbReference>
<feature type="transmembrane region" description="Helical" evidence="8">
    <location>
        <begin position="310"/>
        <end position="335"/>
    </location>
</feature>
<evidence type="ECO:0000256" key="3">
    <source>
        <dbReference type="ARBA" id="ARBA00022448"/>
    </source>
</evidence>
<evidence type="ECO:0000256" key="8">
    <source>
        <dbReference type="SAM" id="Phobius"/>
    </source>
</evidence>
<keyword evidence="4 8" id="KW-0812">Transmembrane</keyword>
<accession>A0A0N7ML53</accession>
<evidence type="ECO:0000256" key="6">
    <source>
        <dbReference type="ARBA" id="ARBA00023136"/>
    </source>
</evidence>
<feature type="transmembrane region" description="Helical" evidence="8">
    <location>
        <begin position="115"/>
        <end position="134"/>
    </location>
</feature>
<feature type="transmembrane region" description="Helical" evidence="8">
    <location>
        <begin position="205"/>
        <end position="224"/>
    </location>
</feature>
<dbReference type="InterPro" id="IPR036259">
    <property type="entry name" value="MFS_trans_sf"/>
</dbReference>
<dbReference type="InterPro" id="IPR020846">
    <property type="entry name" value="MFS_dom"/>
</dbReference>
<feature type="region of interest" description="Disordered" evidence="7">
    <location>
        <begin position="1"/>
        <end position="39"/>
    </location>
</feature>
<feature type="transmembrane region" description="Helical" evidence="8">
    <location>
        <begin position="535"/>
        <end position="557"/>
    </location>
</feature>
<dbReference type="GO" id="GO:0015174">
    <property type="term" value="F:basic amino acid transmembrane transporter activity"/>
    <property type="evidence" value="ECO:0007669"/>
    <property type="project" value="TreeGrafter"/>
</dbReference>
<evidence type="ECO:0000256" key="5">
    <source>
        <dbReference type="ARBA" id="ARBA00022989"/>
    </source>
</evidence>
<protein>
    <submittedName>
        <fullName evidence="10">LAQU0S02e11034g1_1</fullName>
    </submittedName>
</protein>
<feature type="transmembrane region" description="Helical" evidence="8">
    <location>
        <begin position="347"/>
        <end position="366"/>
    </location>
</feature>
<dbReference type="EMBL" id="LN890542">
    <property type="protein sequence ID" value="CUS21321.1"/>
    <property type="molecule type" value="Genomic_DNA"/>
</dbReference>
<feature type="domain" description="Major facilitator superfamily (MFS) profile" evidence="9">
    <location>
        <begin position="50"/>
        <end position="558"/>
    </location>
</feature>
<feature type="transmembrane region" description="Helical" evidence="8">
    <location>
        <begin position="423"/>
        <end position="447"/>
    </location>
</feature>
<proteinExistence type="inferred from homology"/>
<keyword evidence="6 8" id="KW-0472">Membrane</keyword>
<keyword evidence="11" id="KW-1185">Reference proteome</keyword>
<feature type="transmembrane region" description="Helical" evidence="8">
    <location>
        <begin position="236"/>
        <end position="255"/>
    </location>
</feature>
<keyword evidence="3" id="KW-0813">Transport</keyword>
<dbReference type="GO" id="GO:0012505">
    <property type="term" value="C:endomembrane system"/>
    <property type="evidence" value="ECO:0007669"/>
    <property type="project" value="UniProtKB-SubCell"/>
</dbReference>
<comment type="subcellular location">
    <subcellularLocation>
        <location evidence="1">Endomembrane system</location>
        <topology evidence="1">Multi-pass membrane protein</topology>
    </subcellularLocation>
</comment>
<dbReference type="SUPFAM" id="SSF103473">
    <property type="entry name" value="MFS general substrate transporter"/>
    <property type="match status" value="1"/>
</dbReference>
<feature type="transmembrane region" description="Helical" evidence="8">
    <location>
        <begin position="84"/>
        <end position="103"/>
    </location>
</feature>
<dbReference type="Gene3D" id="1.20.1720.10">
    <property type="entry name" value="Multidrug resistance protein D"/>
    <property type="match status" value="1"/>
</dbReference>
<feature type="compositionally biased region" description="Basic and acidic residues" evidence="7">
    <location>
        <begin position="14"/>
        <end position="23"/>
    </location>
</feature>
<evidence type="ECO:0000259" key="9">
    <source>
        <dbReference type="PROSITE" id="PS50850"/>
    </source>
</evidence>
<evidence type="ECO:0000256" key="7">
    <source>
        <dbReference type="SAM" id="MobiDB-lite"/>
    </source>
</evidence>
<feature type="transmembrane region" description="Helical" evidence="8">
    <location>
        <begin position="378"/>
        <end position="403"/>
    </location>
</feature>
<organism evidence="10 11">
    <name type="scientific">Lachancea quebecensis</name>
    <dbReference type="NCBI Taxonomy" id="1654605"/>
    <lineage>
        <taxon>Eukaryota</taxon>
        <taxon>Fungi</taxon>
        <taxon>Dikarya</taxon>
        <taxon>Ascomycota</taxon>
        <taxon>Saccharomycotina</taxon>
        <taxon>Saccharomycetes</taxon>
        <taxon>Saccharomycetales</taxon>
        <taxon>Saccharomycetaceae</taxon>
        <taxon>Lachancea</taxon>
    </lineage>
</organism>
<evidence type="ECO:0000256" key="1">
    <source>
        <dbReference type="ARBA" id="ARBA00004127"/>
    </source>
</evidence>
<dbReference type="Pfam" id="PF07690">
    <property type="entry name" value="MFS_1"/>
    <property type="match status" value="1"/>
</dbReference>
<dbReference type="PROSITE" id="PS50850">
    <property type="entry name" value="MFS"/>
    <property type="match status" value="1"/>
</dbReference>
<dbReference type="OrthoDB" id="10021397at2759"/>
<dbReference type="Gene3D" id="1.20.1250.20">
    <property type="entry name" value="MFS general substrate transporter like domains"/>
    <property type="match status" value="1"/>
</dbReference>
<dbReference type="Proteomes" id="UP000236544">
    <property type="component" value="Unassembled WGS sequence"/>
</dbReference>
<dbReference type="InterPro" id="IPR011701">
    <property type="entry name" value="MFS"/>
</dbReference>
<keyword evidence="5 8" id="KW-1133">Transmembrane helix</keyword>
<gene>
    <name evidence="10" type="ORF">LAQU0_S02e11034g</name>
</gene>
<feature type="transmembrane region" description="Helical" evidence="8">
    <location>
        <begin position="267"/>
        <end position="289"/>
    </location>
</feature>
<evidence type="ECO:0000256" key="2">
    <source>
        <dbReference type="ARBA" id="ARBA00008335"/>
    </source>
</evidence>
<dbReference type="PANTHER" id="PTHR23501:SF191">
    <property type="entry name" value="VACUOLAR BASIC AMINO ACID TRANSPORTER 4"/>
    <property type="match status" value="1"/>
</dbReference>
<evidence type="ECO:0000256" key="4">
    <source>
        <dbReference type="ARBA" id="ARBA00022692"/>
    </source>
</evidence>
<evidence type="ECO:0000313" key="11">
    <source>
        <dbReference type="Proteomes" id="UP000236544"/>
    </source>
</evidence>
<feature type="transmembrane region" description="Helical" evidence="8">
    <location>
        <begin position="173"/>
        <end position="199"/>
    </location>
</feature>
<comment type="similarity">
    <text evidence="2">Belongs to the major facilitator superfamily.</text>
</comment>
<feature type="transmembrane region" description="Helical" evidence="8">
    <location>
        <begin position="140"/>
        <end position="161"/>
    </location>
</feature>
<name>A0A0N7ML53_9SACH</name>
<dbReference type="AlphaFoldDB" id="A0A0N7ML53"/>
<feature type="transmembrane region" description="Helical" evidence="8">
    <location>
        <begin position="49"/>
        <end position="72"/>
    </location>
</feature>
<sequence length="568" mass="61918">MSEEEYRTGSIELEEFHSSKHESTVSSVPATQEEEDLEKDFRDPKTFPFILLSLWLNTSICAVDGTIISTTMNEIASIFQEASKVTWVATAYMLTTCAVQPLYGKTSDLLGRKKCLLFAELVFIIGLVMCGMARTIDQLIVARAICGVGGSGLGAMCNIILSDLAPLSQRSIYWGWGSVIWGFSQSVGGPLGGLLLNWFGVRGLFVVQIPFCLFSLFLTVKYIHDLSDQKEGTWRDIDFAGSFCLICGISAFIFLCSSSGDVADDSAISLFKVGCFLVTSLSVVGFIYVEKNVAAKSILPTAVLKGSLGVISFIYGLASMLSYVGLFVVPLYLQLVWGVSVAGSGGYIMYAVISTSMGSFGSGWLLRRYGTPDKGATLFNTGMMLIGSTLTNTLGFFVMFKSILEIKPAFKDEESPLPGQKLWFLLGFAVMGLSTGFQNVSVMLYTVAKVGRKGQAASTSVTFLFRSLGNVLSVSISLSVFVASLKRKLKAYFQEQQSDLYRKLLKENAFLRSGEVPSDQLKDLLQVFRNAITNAFWPSVVCSLLSVIFAGVLFAMIRRSRRFAGLSA</sequence>
<feature type="transmembrane region" description="Helical" evidence="8">
    <location>
        <begin position="468"/>
        <end position="485"/>
    </location>
</feature>
<reference evidence="11" key="1">
    <citation type="submission" date="2015-10" db="EMBL/GenBank/DDBJ databases">
        <authorList>
            <person name="Devillers H."/>
        </authorList>
    </citation>
    <scope>NUCLEOTIDE SEQUENCE [LARGE SCALE GENOMIC DNA]</scope>
</reference>
<evidence type="ECO:0000313" key="10">
    <source>
        <dbReference type="EMBL" id="CUS21321.1"/>
    </source>
</evidence>
<dbReference type="GO" id="GO:0000329">
    <property type="term" value="C:fungal-type vacuole membrane"/>
    <property type="evidence" value="ECO:0007669"/>
    <property type="project" value="TreeGrafter"/>
</dbReference>